<name>A0A5E4YKX9_9BURK</name>
<protein>
    <submittedName>
        <fullName evidence="7">Lysine transporter LysE</fullName>
    </submittedName>
</protein>
<dbReference type="Pfam" id="PF01810">
    <property type="entry name" value="LysE"/>
    <property type="match status" value="1"/>
</dbReference>
<evidence type="ECO:0000256" key="6">
    <source>
        <dbReference type="SAM" id="Phobius"/>
    </source>
</evidence>
<evidence type="ECO:0000256" key="5">
    <source>
        <dbReference type="ARBA" id="ARBA00023136"/>
    </source>
</evidence>
<dbReference type="EMBL" id="CABPRW010000015">
    <property type="protein sequence ID" value="VVE49399.1"/>
    <property type="molecule type" value="Genomic_DNA"/>
</dbReference>
<keyword evidence="4 6" id="KW-1133">Transmembrane helix</keyword>
<dbReference type="GO" id="GO:0015171">
    <property type="term" value="F:amino acid transmembrane transporter activity"/>
    <property type="evidence" value="ECO:0007669"/>
    <property type="project" value="TreeGrafter"/>
</dbReference>
<sequence>MQTDAKRHVRKVARSEIDELSMAQDVTRADTPKIPSGTRFVMLASATLSTHLWLAYTAYFIGAASPGPSNLAIMSIATNHGRKPALTFALGVMSGSLFWAMVAMLGIAATLLAYAQFLIAIKVFGGVYLMWLALKSGRSALRPANAAQSVPTDAGGTLSLKRLYLRGTLMHLTNPKAVLGWVSVVALSSTPDGAMPMAVVPGCVAIGLTVFCGYAMLFSTRTARRIYLRIRRWLDGCLAVVFGAAGWQLLTSRV</sequence>
<comment type="subcellular location">
    <subcellularLocation>
        <location evidence="1">Cell membrane</location>
        <topology evidence="1">Multi-pass membrane protein</topology>
    </subcellularLocation>
</comment>
<dbReference type="Proteomes" id="UP000382577">
    <property type="component" value="Unassembled WGS sequence"/>
</dbReference>
<feature type="transmembrane region" description="Helical" evidence="6">
    <location>
        <begin position="194"/>
        <end position="218"/>
    </location>
</feature>
<keyword evidence="2" id="KW-1003">Cell membrane</keyword>
<keyword evidence="3 6" id="KW-0812">Transmembrane</keyword>
<dbReference type="GO" id="GO:0005886">
    <property type="term" value="C:plasma membrane"/>
    <property type="evidence" value="ECO:0007669"/>
    <property type="project" value="UniProtKB-SubCell"/>
</dbReference>
<keyword evidence="5 6" id="KW-0472">Membrane</keyword>
<dbReference type="InterPro" id="IPR001123">
    <property type="entry name" value="LeuE-type"/>
</dbReference>
<evidence type="ECO:0000256" key="1">
    <source>
        <dbReference type="ARBA" id="ARBA00004651"/>
    </source>
</evidence>
<gene>
    <name evidence="7" type="ORF">PFI31113_04569</name>
</gene>
<evidence type="ECO:0000313" key="8">
    <source>
        <dbReference type="Proteomes" id="UP000382577"/>
    </source>
</evidence>
<reference evidence="7 8" key="1">
    <citation type="submission" date="2019-08" db="EMBL/GenBank/DDBJ databases">
        <authorList>
            <person name="Peeters C."/>
        </authorList>
    </citation>
    <scope>NUCLEOTIDE SEQUENCE [LARGE SCALE GENOMIC DNA]</scope>
    <source>
        <strain evidence="7 8">LMG 31113</strain>
    </source>
</reference>
<feature type="transmembrane region" description="Helical" evidence="6">
    <location>
        <begin position="113"/>
        <end position="134"/>
    </location>
</feature>
<feature type="transmembrane region" description="Helical" evidence="6">
    <location>
        <begin position="85"/>
        <end position="107"/>
    </location>
</feature>
<evidence type="ECO:0000256" key="4">
    <source>
        <dbReference type="ARBA" id="ARBA00022989"/>
    </source>
</evidence>
<dbReference type="PANTHER" id="PTHR30086">
    <property type="entry name" value="ARGININE EXPORTER PROTEIN ARGO"/>
    <property type="match status" value="1"/>
</dbReference>
<evidence type="ECO:0000256" key="3">
    <source>
        <dbReference type="ARBA" id="ARBA00022692"/>
    </source>
</evidence>
<organism evidence="7 8">
    <name type="scientific">Pandoraea fibrosis</name>
    <dbReference type="NCBI Taxonomy" id="1891094"/>
    <lineage>
        <taxon>Bacteria</taxon>
        <taxon>Pseudomonadati</taxon>
        <taxon>Pseudomonadota</taxon>
        <taxon>Betaproteobacteria</taxon>
        <taxon>Burkholderiales</taxon>
        <taxon>Burkholderiaceae</taxon>
        <taxon>Pandoraea</taxon>
    </lineage>
</organism>
<feature type="transmembrane region" description="Helical" evidence="6">
    <location>
        <begin position="230"/>
        <end position="250"/>
    </location>
</feature>
<dbReference type="PANTHER" id="PTHR30086:SF19">
    <property type="entry name" value="THREONINE EFFLUX PROTEIN"/>
    <property type="match status" value="1"/>
</dbReference>
<dbReference type="AlphaFoldDB" id="A0A5E4YKX9"/>
<proteinExistence type="predicted"/>
<accession>A0A5E4YKX9</accession>
<feature type="transmembrane region" description="Helical" evidence="6">
    <location>
        <begin position="40"/>
        <end position="64"/>
    </location>
</feature>
<evidence type="ECO:0000313" key="7">
    <source>
        <dbReference type="EMBL" id="VVE49399.1"/>
    </source>
</evidence>
<evidence type="ECO:0000256" key="2">
    <source>
        <dbReference type="ARBA" id="ARBA00022475"/>
    </source>
</evidence>